<comment type="caution">
    <text evidence="11">The sequence shown here is derived from an EMBL/GenBank/DDBJ whole genome shotgun (WGS) entry which is preliminary data.</text>
</comment>
<evidence type="ECO:0000256" key="6">
    <source>
        <dbReference type="PROSITE-ProRule" id="PRU00409"/>
    </source>
</evidence>
<dbReference type="InterPro" id="IPR000873">
    <property type="entry name" value="AMP-dep_synth/lig_dom"/>
</dbReference>
<dbReference type="Pfam" id="PF02785">
    <property type="entry name" value="Biotin_carb_C"/>
    <property type="match status" value="1"/>
</dbReference>
<evidence type="ECO:0000259" key="10">
    <source>
        <dbReference type="PROSITE" id="PS50979"/>
    </source>
</evidence>
<dbReference type="PANTHER" id="PTHR18866">
    <property type="entry name" value="CARBOXYLASE:PYRUVATE/ACETYL-COA/PROPIONYL-COA CARBOXYLASE"/>
    <property type="match status" value="1"/>
</dbReference>
<evidence type="ECO:0008006" key="13">
    <source>
        <dbReference type="Google" id="ProtNLM"/>
    </source>
</evidence>
<reference evidence="11 12" key="3">
    <citation type="journal article" date="2015" name="Genome Announc.">
        <title>Draft Genome Sequence of the Archiascomycetous Yeast Saitoella complicata.</title>
        <authorList>
            <person name="Yamauchi K."/>
            <person name="Kondo S."/>
            <person name="Hamamoto M."/>
            <person name="Takahashi Y."/>
            <person name="Ogura Y."/>
            <person name="Hayashi T."/>
            <person name="Nishida H."/>
        </authorList>
    </citation>
    <scope>NUCLEOTIDE SEQUENCE [LARGE SCALE GENOMIC DNA]</scope>
    <source>
        <strain evidence="11 12">NRRL Y-17804</strain>
    </source>
</reference>
<feature type="domain" description="Lipoyl-binding" evidence="8">
    <location>
        <begin position="697"/>
        <end position="777"/>
    </location>
</feature>
<dbReference type="InterPro" id="IPR011761">
    <property type="entry name" value="ATP-grasp"/>
</dbReference>
<evidence type="ECO:0000256" key="2">
    <source>
        <dbReference type="ARBA" id="ARBA00022598"/>
    </source>
</evidence>
<dbReference type="Pfam" id="PF00501">
    <property type="entry name" value="AMP-binding"/>
    <property type="match status" value="1"/>
</dbReference>
<keyword evidence="3 6" id="KW-0547">Nucleotide-binding</keyword>
<dbReference type="Pfam" id="PF13193">
    <property type="entry name" value="AMP-binding_C"/>
    <property type="match status" value="1"/>
</dbReference>
<keyword evidence="2" id="KW-0436">Ligase</keyword>
<dbReference type="EMBL" id="BACD03000051">
    <property type="protein sequence ID" value="GAO51724.1"/>
    <property type="molecule type" value="Genomic_DNA"/>
</dbReference>
<accession>A0A0E9NPG3</accession>
<feature type="domain" description="ATP-grasp" evidence="9">
    <location>
        <begin position="141"/>
        <end position="347"/>
    </location>
</feature>
<dbReference type="InterPro" id="IPR000089">
    <property type="entry name" value="Biotin_lipoyl"/>
</dbReference>
<evidence type="ECO:0000256" key="1">
    <source>
        <dbReference type="ARBA" id="ARBA00001953"/>
    </source>
</evidence>
<dbReference type="CDD" id="cd06850">
    <property type="entry name" value="biotinyl_domain"/>
    <property type="match status" value="1"/>
</dbReference>
<dbReference type="InterPro" id="IPR011054">
    <property type="entry name" value="Rudment_hybrid_motif"/>
</dbReference>
<dbReference type="PROSITE" id="PS50975">
    <property type="entry name" value="ATP_GRASP"/>
    <property type="match status" value="1"/>
</dbReference>
<dbReference type="PANTHER" id="PTHR18866:SF127">
    <property type="match status" value="1"/>
</dbReference>
<dbReference type="STRING" id="698492.A0A0E9NPG3"/>
<protein>
    <recommendedName>
        <fullName evidence="13">Biotin carboxylase</fullName>
    </recommendedName>
</protein>
<dbReference type="Gene3D" id="2.40.50.100">
    <property type="match status" value="1"/>
</dbReference>
<evidence type="ECO:0000256" key="4">
    <source>
        <dbReference type="ARBA" id="ARBA00022840"/>
    </source>
</evidence>
<dbReference type="InterPro" id="IPR050856">
    <property type="entry name" value="Biotin_carboxylase_complex"/>
</dbReference>
<evidence type="ECO:0000259" key="9">
    <source>
        <dbReference type="PROSITE" id="PS50975"/>
    </source>
</evidence>
<dbReference type="InterPro" id="IPR005482">
    <property type="entry name" value="Biotin_COase_C"/>
</dbReference>
<dbReference type="PROSITE" id="PS00455">
    <property type="entry name" value="AMP_BINDING"/>
    <property type="match status" value="1"/>
</dbReference>
<dbReference type="PROSITE" id="PS50979">
    <property type="entry name" value="BC"/>
    <property type="match status" value="1"/>
</dbReference>
<dbReference type="InterPro" id="IPR005479">
    <property type="entry name" value="CPAse_ATP-bd"/>
</dbReference>
<dbReference type="Gene3D" id="3.30.470.20">
    <property type="entry name" value="ATP-grasp fold, B domain"/>
    <property type="match status" value="1"/>
</dbReference>
<dbReference type="Proteomes" id="UP000033140">
    <property type="component" value="Unassembled WGS sequence"/>
</dbReference>
<dbReference type="SUPFAM" id="SSF51246">
    <property type="entry name" value="Rudiment single hybrid motif"/>
    <property type="match status" value="1"/>
</dbReference>
<evidence type="ECO:0000313" key="11">
    <source>
        <dbReference type="EMBL" id="GAO51724.1"/>
    </source>
</evidence>
<organism evidence="11 12">
    <name type="scientific">Saitoella complicata (strain BCRC 22490 / CBS 7301 / JCM 7358 / NBRC 10748 / NRRL Y-17804)</name>
    <dbReference type="NCBI Taxonomy" id="698492"/>
    <lineage>
        <taxon>Eukaryota</taxon>
        <taxon>Fungi</taxon>
        <taxon>Dikarya</taxon>
        <taxon>Ascomycota</taxon>
        <taxon>Taphrinomycotina</taxon>
        <taxon>Taphrinomycotina incertae sedis</taxon>
        <taxon>Saitoella</taxon>
    </lineage>
</organism>
<dbReference type="Gene3D" id="3.30.300.30">
    <property type="match status" value="1"/>
</dbReference>
<dbReference type="PROSITE" id="PS50968">
    <property type="entry name" value="BIOTINYL_LIPOYL"/>
    <property type="match status" value="1"/>
</dbReference>
<name>A0A0E9NPG3_SAICN</name>
<dbReference type="InterPro" id="IPR005481">
    <property type="entry name" value="BC-like_N"/>
</dbReference>
<dbReference type="InterPro" id="IPR042099">
    <property type="entry name" value="ANL_N_sf"/>
</dbReference>
<dbReference type="SUPFAM" id="SSF56059">
    <property type="entry name" value="Glutathione synthetase ATP-binding domain-like"/>
    <property type="match status" value="1"/>
</dbReference>
<keyword evidence="5" id="KW-0092">Biotin</keyword>
<evidence type="ECO:0000259" key="8">
    <source>
        <dbReference type="PROSITE" id="PS50968"/>
    </source>
</evidence>
<dbReference type="Pfam" id="PF00364">
    <property type="entry name" value="Biotin_lipoyl"/>
    <property type="match status" value="1"/>
</dbReference>
<dbReference type="GO" id="GO:0046872">
    <property type="term" value="F:metal ion binding"/>
    <property type="evidence" value="ECO:0007669"/>
    <property type="project" value="InterPro"/>
</dbReference>
<evidence type="ECO:0000256" key="7">
    <source>
        <dbReference type="SAM" id="MobiDB-lite"/>
    </source>
</evidence>
<dbReference type="InterPro" id="IPR016185">
    <property type="entry name" value="PreATP-grasp_dom_sf"/>
</dbReference>
<evidence type="ECO:0000256" key="5">
    <source>
        <dbReference type="ARBA" id="ARBA00023267"/>
    </source>
</evidence>
<dbReference type="CDD" id="cd05917">
    <property type="entry name" value="FACL_like_2"/>
    <property type="match status" value="1"/>
</dbReference>
<dbReference type="Pfam" id="PF02786">
    <property type="entry name" value="CPSase_L_D2"/>
    <property type="match status" value="1"/>
</dbReference>
<dbReference type="InterPro" id="IPR020845">
    <property type="entry name" value="AMP-binding_CS"/>
</dbReference>
<reference evidence="11 12" key="1">
    <citation type="journal article" date="2011" name="J. Gen. Appl. Microbiol.">
        <title>Draft genome sequencing of the enigmatic yeast Saitoella complicata.</title>
        <authorList>
            <person name="Nishida H."/>
            <person name="Hamamoto M."/>
            <person name="Sugiyama J."/>
        </authorList>
    </citation>
    <scope>NUCLEOTIDE SEQUENCE [LARGE SCALE GENOMIC DNA]</scope>
    <source>
        <strain evidence="11 12">NRRL Y-17804</strain>
    </source>
</reference>
<dbReference type="Pfam" id="PF00289">
    <property type="entry name" value="Biotin_carb_N"/>
    <property type="match status" value="1"/>
</dbReference>
<gene>
    <name evidence="11" type="ORF">G7K_5817-t1</name>
</gene>
<dbReference type="PROSITE" id="PS00866">
    <property type="entry name" value="CPSASE_1"/>
    <property type="match status" value="1"/>
</dbReference>
<sequence length="1376" mass="150365">MEGLAIPPYTPTHPDTHQPLIRRILIANRSEIAVRIIRACQQIGITSVAVYTDADGGAPHVKLADEAIFIGRIEGSKVHPHQDIKLLVNMAKKAKADAIHPGYGYLSENAAFAQAVQDAGLIFIGPSPSSISLLGDKKSAKEYLMTHAKHVPLIPGYSDEEQVPSHLAAKACEIGFPVLIKAASGGGGKGMRIIRSEQGDLEGVIKAAQQEAGRHFGGDERVLVEKYVDGGKHVEVQIFGDNAKTPGGKVWVLGERECSVQRRHQKVVEESPSPLLSSETRAAMFRAAQEIGELLKYEGAGTVEFILDPPTQKFYFLEVNTRIQVEHTITEQVTGLDLVTHQIFVAGGGKLADCPQLANLQIRGHAIEARLCAENPAMDFAPCTGTIRLFATPEEDRANPILGLRLDTGVETGSQITSHFDSMIAKITVYAPTREQAIEKLALVLRKTACLGVITNLEFISAIIQHAEFRSGRYTTNFIEENIDELLASSRVKGEIAQREYLSAIPSLLVRNLHRRQLSKKDSGFRAVKLGFRNQFKGRSTTTIEHVKLDTDDGNSQGALVEFLIDRSAAMGGLEKIRVWQPNAGSVSESQEKAFLNKIGGQLVTAYYASLESPSTAGTVTAKIVQVKDLNHEGEWKALIVRVLIDGVQKEFFLATDGPEQPSTGRARTFWLHSLEHGMTFKFILKDLLTWAGKLDERQGGHSLSAHGEHSYTTSMPCKIVQVMKKDGEIVKAGEPILVMESMKTEIRLNAKEDGVLKLFVKEGDVKAEGAVLCEVVENAKEVVQPHIDPEGAAADKQSRLSISHGPKEPPLTKVPVGTFFRQQAQKYPDTLALISRWQGVRWTYKQMDELSDKLALGLITLGVKRHDRVGILLGSAVEYSLAQIALAKFGAILVTINPAYTVTELIGALKSVGCTTLITCPGMQGRSYIDLLTEIAPIISSCSPDNLTSESVPTLKRVIMIDNKSNHLQGRLPGALRYWEDVVALGEKQDKQMLDDIEGQLDYRDVMNLQFTSGTTGNPKAACLTHLGLLNNGVFIGDKMKLTPQDKLCVPPPLFHCFGLVIGNLAAFTHGSAVAYASETFDAASVLETVSEEKCTALHGVPTMFVAEMEHPDFKKYDMSSLRTGVAAGSLVPSQLMERIHRHLNLTELTICYGMTETSPVSTMTSGEDTMFQRTSTVGRAMPHTSLKVVDPEGNIVPTGTFGELWTAGYCLQTDYWRNPEKTAEVMTTDENGLLWMHTGDEAVMDDDGYIKITGRIKDLIIRGGENIQPSEIEDRLLAHPSISLSSVVGLPSEKYGEEVAAFIVRAPNQPRISDAEVREWVGGTLARYKVPKYVFWCGETTGCPPDFPKTASGKIRKVDLRVIGAELAKKGLGL</sequence>
<evidence type="ECO:0000313" key="12">
    <source>
        <dbReference type="Proteomes" id="UP000033140"/>
    </source>
</evidence>
<keyword evidence="12" id="KW-1185">Reference proteome</keyword>
<dbReference type="SUPFAM" id="SSF52440">
    <property type="entry name" value="PreATP-grasp domain"/>
    <property type="match status" value="1"/>
</dbReference>
<comment type="cofactor">
    <cofactor evidence="1">
        <name>biotin</name>
        <dbReference type="ChEBI" id="CHEBI:57586"/>
    </cofactor>
</comment>
<evidence type="ECO:0000256" key="3">
    <source>
        <dbReference type="ARBA" id="ARBA00022741"/>
    </source>
</evidence>
<dbReference type="PROSITE" id="PS00867">
    <property type="entry name" value="CPSASE_2"/>
    <property type="match status" value="1"/>
</dbReference>
<dbReference type="InterPro" id="IPR025110">
    <property type="entry name" value="AMP-bd_C"/>
</dbReference>
<dbReference type="InterPro" id="IPR045851">
    <property type="entry name" value="AMP-bd_C_sf"/>
</dbReference>
<feature type="domain" description="Biotin carboxylation" evidence="10">
    <location>
        <begin position="20"/>
        <end position="484"/>
    </location>
</feature>
<dbReference type="SUPFAM" id="SSF51230">
    <property type="entry name" value="Single hybrid motif"/>
    <property type="match status" value="1"/>
</dbReference>
<dbReference type="SMART" id="SM00878">
    <property type="entry name" value="Biotin_carb_C"/>
    <property type="match status" value="1"/>
</dbReference>
<dbReference type="InterPro" id="IPR011764">
    <property type="entry name" value="Biotin_carboxylation_dom"/>
</dbReference>
<keyword evidence="4 6" id="KW-0067">ATP-binding</keyword>
<reference evidence="11 12" key="2">
    <citation type="journal article" date="2014" name="J. Gen. Appl. Microbiol.">
        <title>The early diverging ascomycetous budding yeast Saitoella complicata has three histone deacetylases belonging to the Clr6, Hos2, and Rpd3 lineages.</title>
        <authorList>
            <person name="Nishida H."/>
            <person name="Matsumoto T."/>
            <person name="Kondo S."/>
            <person name="Hamamoto M."/>
            <person name="Yoshikawa H."/>
        </authorList>
    </citation>
    <scope>NUCLEOTIDE SEQUENCE [LARGE SCALE GENOMIC DNA]</scope>
    <source>
        <strain evidence="11 12">NRRL Y-17804</strain>
    </source>
</reference>
<dbReference type="InterPro" id="IPR011053">
    <property type="entry name" value="Single_hybrid_motif"/>
</dbReference>
<dbReference type="SUPFAM" id="SSF56801">
    <property type="entry name" value="Acetyl-CoA synthetase-like"/>
    <property type="match status" value="1"/>
</dbReference>
<dbReference type="GO" id="GO:0005524">
    <property type="term" value="F:ATP binding"/>
    <property type="evidence" value="ECO:0007669"/>
    <property type="project" value="UniProtKB-UniRule"/>
</dbReference>
<proteinExistence type="predicted"/>
<feature type="region of interest" description="Disordered" evidence="7">
    <location>
        <begin position="789"/>
        <end position="808"/>
    </location>
</feature>
<dbReference type="Gene3D" id="3.40.50.12780">
    <property type="entry name" value="N-terminal domain of ligase-like"/>
    <property type="match status" value="1"/>
</dbReference>
<dbReference type="GO" id="GO:0016874">
    <property type="term" value="F:ligase activity"/>
    <property type="evidence" value="ECO:0007669"/>
    <property type="project" value="UniProtKB-KW"/>
</dbReference>